<dbReference type="InterPro" id="IPR007436">
    <property type="entry name" value="DUF485"/>
</dbReference>
<keyword evidence="1" id="KW-0472">Membrane</keyword>
<dbReference type="AlphaFoldDB" id="A0A1U9JZF1"/>
<evidence type="ECO:0000256" key="1">
    <source>
        <dbReference type="SAM" id="Phobius"/>
    </source>
</evidence>
<dbReference type="PANTHER" id="PTHR38598:SF1">
    <property type="entry name" value="INNER MEMBRANE PROTEIN YJCH"/>
    <property type="match status" value="1"/>
</dbReference>
<dbReference type="EMBL" id="CP019697">
    <property type="protein sequence ID" value="AQS51175.1"/>
    <property type="molecule type" value="Genomic_DNA"/>
</dbReference>
<feature type="transmembrane region" description="Helical" evidence="1">
    <location>
        <begin position="27"/>
        <end position="48"/>
    </location>
</feature>
<feature type="transmembrane region" description="Helical" evidence="1">
    <location>
        <begin position="60"/>
        <end position="86"/>
    </location>
</feature>
<sequence length="104" mass="11601">MSSSRDIVAEVIRNPKYQELLARRTRISMAFFVVTLIIYAGFILTLAFDPELFGRPMGNLTMSIGVFVATLVLISASILVALYVYISNKIFDPLLDAVLAEVRE</sequence>
<keyword evidence="1" id="KW-1133">Transmembrane helix</keyword>
<accession>A0A1U9JZF1</accession>
<evidence type="ECO:0008006" key="4">
    <source>
        <dbReference type="Google" id="ProtNLM"/>
    </source>
</evidence>
<name>A0A1U9JZF1_9BURK</name>
<dbReference type="GO" id="GO:0005886">
    <property type="term" value="C:plasma membrane"/>
    <property type="evidence" value="ECO:0007669"/>
    <property type="project" value="TreeGrafter"/>
</dbReference>
<reference evidence="2 3" key="1">
    <citation type="submission" date="2017-01" db="EMBL/GenBank/DDBJ databases">
        <title>Complete Genome Sequence of Paenalcaligenes hominis, Isolated from a paraplegic Patient with neurogenic bladder.</title>
        <authorList>
            <person name="Mukhopadhyay R."/>
            <person name="Joaquin J."/>
            <person name="Hogue R."/>
            <person name="Kilaru A."/>
            <person name="Jospin G."/>
            <person name="Mars K."/>
            <person name="Eisen J.A."/>
            <person name="Chaturvedi V."/>
        </authorList>
    </citation>
    <scope>NUCLEOTIDE SEQUENCE [LARGE SCALE GENOMIC DNA]</scope>
    <source>
        <strain evidence="2 3">15S00501</strain>
    </source>
</reference>
<dbReference type="InterPro" id="IPR052959">
    <property type="entry name" value="Inner_membrane_assoc"/>
</dbReference>
<dbReference type="Pfam" id="PF04341">
    <property type="entry name" value="DUF485"/>
    <property type="match status" value="1"/>
</dbReference>
<evidence type="ECO:0000313" key="2">
    <source>
        <dbReference type="EMBL" id="AQS51175.1"/>
    </source>
</evidence>
<dbReference type="OrthoDB" id="5297034at2"/>
<dbReference type="Proteomes" id="UP000189369">
    <property type="component" value="Chromosome"/>
</dbReference>
<keyword evidence="1" id="KW-0812">Transmembrane</keyword>
<proteinExistence type="predicted"/>
<gene>
    <name evidence="2" type="ORF">PAEH1_05570</name>
</gene>
<dbReference type="PANTHER" id="PTHR38598">
    <property type="entry name" value="INNER MEMBRANE PROTEIN YJCH"/>
    <property type="match status" value="1"/>
</dbReference>
<organism evidence="2 3">
    <name type="scientific">Paenalcaligenes hominis</name>
    <dbReference type="NCBI Taxonomy" id="643674"/>
    <lineage>
        <taxon>Bacteria</taxon>
        <taxon>Pseudomonadati</taxon>
        <taxon>Pseudomonadota</taxon>
        <taxon>Betaproteobacteria</taxon>
        <taxon>Burkholderiales</taxon>
        <taxon>Alcaligenaceae</taxon>
        <taxon>Paenalcaligenes</taxon>
    </lineage>
</organism>
<evidence type="ECO:0000313" key="3">
    <source>
        <dbReference type="Proteomes" id="UP000189369"/>
    </source>
</evidence>
<dbReference type="STRING" id="643674.PAEH1_05570"/>
<protein>
    <recommendedName>
        <fullName evidence="4">DUF485 domain-containing protein</fullName>
    </recommendedName>
</protein>
<dbReference type="KEGG" id="phn:PAEH1_05570"/>